<feature type="compositionally biased region" description="Low complexity" evidence="1">
    <location>
        <begin position="129"/>
        <end position="142"/>
    </location>
</feature>
<dbReference type="InterPro" id="IPR011993">
    <property type="entry name" value="PH-like_dom_sf"/>
</dbReference>
<dbReference type="GO" id="GO:0140268">
    <property type="term" value="C:endoplasmic reticulum-plasma membrane contact site"/>
    <property type="evidence" value="ECO:0007669"/>
    <property type="project" value="TreeGrafter"/>
</dbReference>
<evidence type="ECO:0000256" key="1">
    <source>
        <dbReference type="SAM" id="MobiDB-lite"/>
    </source>
</evidence>
<dbReference type="GO" id="GO:0032934">
    <property type="term" value="F:sterol binding"/>
    <property type="evidence" value="ECO:0007669"/>
    <property type="project" value="TreeGrafter"/>
</dbReference>
<dbReference type="GO" id="GO:0005789">
    <property type="term" value="C:endoplasmic reticulum membrane"/>
    <property type="evidence" value="ECO:0007669"/>
    <property type="project" value="TreeGrafter"/>
</dbReference>
<dbReference type="PANTHER" id="PTHR23319">
    <property type="entry name" value="GRAM DOMAIN CONTAINING 1B, ISOFORM E"/>
    <property type="match status" value="1"/>
</dbReference>
<dbReference type="EMBL" id="JARGDH010000004">
    <property type="protein sequence ID" value="KAL0271687.1"/>
    <property type="molecule type" value="Genomic_DNA"/>
</dbReference>
<sequence>MPYLALFRQPKGPFRPSAFGRRNSSGTLTSSMSIIPVAEALRENFPSIFGRLSPFIDLSSMNPRIFPSQCAQSITISAIGALVIHVLLPEMMPPVPLLIEPHSSSSEEDVSAPVLVTAVDDSLLIIRPSNNGSGKTSSTKTTHPNAEIEIKSSGPPSPRLSNLHLSPGRSFTKTDRHAIKQLSASTPAMAHAHSVARGPADPDGSVGAPLITKMSECSTTIHSQCMNKTRQKKFFRHFKQVGSEERVLDYYSCALVGDILLQGILYVTKNYFAFYSNVFGYVTKLLIPLTDVLDVSKEKTAKIIPNAVGISTEDEKHVFGSLLSRDSTYKFMVEVWNAAKCPDPAAEIAPSKVCHCSCSRESPPFISLHQASKIFSETF</sequence>
<dbReference type="AlphaFoldDB" id="A0AAW2HQB8"/>
<dbReference type="PANTHER" id="PTHR23319:SF13">
    <property type="entry name" value="GRAM DOMAIN-CONTAINING PROTEIN"/>
    <property type="match status" value="1"/>
</dbReference>
<comment type="caution">
    <text evidence="3">The sequence shown here is derived from an EMBL/GenBank/DDBJ whole genome shotgun (WGS) entry which is preliminary data.</text>
</comment>
<accession>A0AAW2HQB8</accession>
<protein>
    <recommendedName>
        <fullName evidence="2">GRAM domain-containing protein</fullName>
    </recommendedName>
</protein>
<dbReference type="GO" id="GO:0032366">
    <property type="term" value="P:intracellular sterol transport"/>
    <property type="evidence" value="ECO:0007669"/>
    <property type="project" value="TreeGrafter"/>
</dbReference>
<dbReference type="CDD" id="cd13220">
    <property type="entry name" value="PH-GRAM_GRAMDC"/>
    <property type="match status" value="1"/>
</dbReference>
<evidence type="ECO:0000259" key="2">
    <source>
        <dbReference type="SMART" id="SM00568"/>
    </source>
</evidence>
<dbReference type="InterPro" id="IPR051482">
    <property type="entry name" value="Cholesterol_transport"/>
</dbReference>
<evidence type="ECO:0000313" key="3">
    <source>
        <dbReference type="EMBL" id="KAL0271687.1"/>
    </source>
</evidence>
<dbReference type="Pfam" id="PF02893">
    <property type="entry name" value="GRAM"/>
    <property type="match status" value="1"/>
</dbReference>
<dbReference type="Gene3D" id="2.30.29.30">
    <property type="entry name" value="Pleckstrin-homology domain (PH domain)/Phosphotyrosine-binding domain (PTB)"/>
    <property type="match status" value="1"/>
</dbReference>
<dbReference type="GO" id="GO:0120015">
    <property type="term" value="F:sterol transfer activity"/>
    <property type="evidence" value="ECO:0007669"/>
    <property type="project" value="TreeGrafter"/>
</dbReference>
<feature type="domain" description="GRAM" evidence="2">
    <location>
        <begin position="232"/>
        <end position="299"/>
    </location>
</feature>
<reference evidence="3" key="1">
    <citation type="journal article" date="2024" name="Gigascience">
        <title>Chromosome-level genome of the poultry shaft louse Menopon gallinae provides insight into the host-switching and adaptive evolution of parasitic lice.</title>
        <authorList>
            <person name="Xu Y."/>
            <person name="Ma L."/>
            <person name="Liu S."/>
            <person name="Liang Y."/>
            <person name="Liu Q."/>
            <person name="He Z."/>
            <person name="Tian L."/>
            <person name="Duan Y."/>
            <person name="Cai W."/>
            <person name="Li H."/>
            <person name="Song F."/>
        </authorList>
    </citation>
    <scope>NUCLEOTIDE SEQUENCE</scope>
    <source>
        <strain evidence="3">Cailab_2023a</strain>
    </source>
</reference>
<dbReference type="SMART" id="SM00568">
    <property type="entry name" value="GRAM"/>
    <property type="match status" value="1"/>
</dbReference>
<name>A0AAW2HQB8_9NEOP</name>
<proteinExistence type="predicted"/>
<gene>
    <name evidence="3" type="ORF">PYX00_008702</name>
</gene>
<feature type="region of interest" description="Disordered" evidence="1">
    <location>
        <begin position="127"/>
        <end position="167"/>
    </location>
</feature>
<dbReference type="GO" id="GO:0005886">
    <property type="term" value="C:plasma membrane"/>
    <property type="evidence" value="ECO:0007669"/>
    <property type="project" value="TreeGrafter"/>
</dbReference>
<organism evidence="3">
    <name type="scientific">Menopon gallinae</name>
    <name type="common">poultry shaft louse</name>
    <dbReference type="NCBI Taxonomy" id="328185"/>
    <lineage>
        <taxon>Eukaryota</taxon>
        <taxon>Metazoa</taxon>
        <taxon>Ecdysozoa</taxon>
        <taxon>Arthropoda</taxon>
        <taxon>Hexapoda</taxon>
        <taxon>Insecta</taxon>
        <taxon>Pterygota</taxon>
        <taxon>Neoptera</taxon>
        <taxon>Paraneoptera</taxon>
        <taxon>Psocodea</taxon>
        <taxon>Troctomorpha</taxon>
        <taxon>Phthiraptera</taxon>
        <taxon>Amblycera</taxon>
        <taxon>Menoponidae</taxon>
        <taxon>Menopon</taxon>
    </lineage>
</organism>
<dbReference type="InterPro" id="IPR004182">
    <property type="entry name" value="GRAM"/>
</dbReference>